<reference evidence="1" key="1">
    <citation type="submission" date="2018-02" db="EMBL/GenBank/DDBJ databases">
        <title>Rhizophora mucronata_Transcriptome.</title>
        <authorList>
            <person name="Meera S.P."/>
            <person name="Sreeshan A."/>
            <person name="Augustine A."/>
        </authorList>
    </citation>
    <scope>NUCLEOTIDE SEQUENCE</scope>
    <source>
        <tissue evidence="1">Leaf</tissue>
    </source>
</reference>
<dbReference type="EMBL" id="GGEC01067836">
    <property type="protein sequence ID" value="MBX48320.1"/>
    <property type="molecule type" value="Transcribed_RNA"/>
</dbReference>
<sequence>MNIATFVMVTACQITKASCPCYKESDILECLNMTSHTFTCKYLKLI</sequence>
<evidence type="ECO:0000313" key="1">
    <source>
        <dbReference type="EMBL" id="MBX48320.1"/>
    </source>
</evidence>
<organism evidence="1">
    <name type="scientific">Rhizophora mucronata</name>
    <name type="common">Asiatic mangrove</name>
    <dbReference type="NCBI Taxonomy" id="61149"/>
    <lineage>
        <taxon>Eukaryota</taxon>
        <taxon>Viridiplantae</taxon>
        <taxon>Streptophyta</taxon>
        <taxon>Embryophyta</taxon>
        <taxon>Tracheophyta</taxon>
        <taxon>Spermatophyta</taxon>
        <taxon>Magnoliopsida</taxon>
        <taxon>eudicotyledons</taxon>
        <taxon>Gunneridae</taxon>
        <taxon>Pentapetalae</taxon>
        <taxon>rosids</taxon>
        <taxon>fabids</taxon>
        <taxon>Malpighiales</taxon>
        <taxon>Rhizophoraceae</taxon>
        <taxon>Rhizophora</taxon>
    </lineage>
</organism>
<protein>
    <submittedName>
        <fullName evidence="1">Uncharacterized protein</fullName>
    </submittedName>
</protein>
<name>A0A2P2P0L8_RHIMU</name>
<accession>A0A2P2P0L8</accession>
<dbReference type="AlphaFoldDB" id="A0A2P2P0L8"/>
<proteinExistence type="predicted"/>